<accession>A0ACB9M958</accession>
<reference evidence="2" key="1">
    <citation type="journal article" date="2023" name="Front. Plant Sci.">
        <title>Chromosomal-level genome assembly of Melastoma candidum provides insights into trichome evolution.</title>
        <authorList>
            <person name="Zhong Y."/>
            <person name="Wu W."/>
            <person name="Sun C."/>
            <person name="Zou P."/>
            <person name="Liu Y."/>
            <person name="Dai S."/>
            <person name="Zhou R."/>
        </authorList>
    </citation>
    <scope>NUCLEOTIDE SEQUENCE [LARGE SCALE GENOMIC DNA]</scope>
</reference>
<evidence type="ECO:0000313" key="2">
    <source>
        <dbReference type="Proteomes" id="UP001057402"/>
    </source>
</evidence>
<evidence type="ECO:0000313" key="1">
    <source>
        <dbReference type="EMBL" id="KAI4320818.1"/>
    </source>
</evidence>
<dbReference type="EMBL" id="CM042889">
    <property type="protein sequence ID" value="KAI4320818.1"/>
    <property type="molecule type" value="Genomic_DNA"/>
</dbReference>
<comment type="caution">
    <text evidence="1">The sequence shown here is derived from an EMBL/GenBank/DDBJ whole genome shotgun (WGS) entry which is preliminary data.</text>
</comment>
<keyword evidence="2" id="KW-1185">Reference proteome</keyword>
<organism evidence="1 2">
    <name type="scientific">Melastoma candidum</name>
    <dbReference type="NCBI Taxonomy" id="119954"/>
    <lineage>
        <taxon>Eukaryota</taxon>
        <taxon>Viridiplantae</taxon>
        <taxon>Streptophyta</taxon>
        <taxon>Embryophyta</taxon>
        <taxon>Tracheophyta</taxon>
        <taxon>Spermatophyta</taxon>
        <taxon>Magnoliopsida</taxon>
        <taxon>eudicotyledons</taxon>
        <taxon>Gunneridae</taxon>
        <taxon>Pentapetalae</taxon>
        <taxon>rosids</taxon>
        <taxon>malvids</taxon>
        <taxon>Myrtales</taxon>
        <taxon>Melastomataceae</taxon>
        <taxon>Melastomatoideae</taxon>
        <taxon>Melastomateae</taxon>
        <taxon>Melastoma</taxon>
    </lineage>
</organism>
<dbReference type="Proteomes" id="UP001057402">
    <property type="component" value="Chromosome 10"/>
</dbReference>
<proteinExistence type="predicted"/>
<protein>
    <submittedName>
        <fullName evidence="1">Uncharacterized protein</fullName>
    </submittedName>
</protein>
<gene>
    <name evidence="1" type="ORF">MLD38_034263</name>
</gene>
<sequence>MTQATYFSFQASSGVYRCISIKNIDDEEPNGANISREVPHCETSMESTSEWNSEDSQTRYILACSTKNVTETLRLVQSLVAQKFKVGQGINFNENI</sequence>
<name>A0ACB9M958_9MYRT</name>